<comment type="catalytic activity">
    <reaction evidence="5">
        <text>UDP-N-acetyl-alpha-D-mannosamine + N-acetyl-alpha-D-glucosaminyl-di-trans,octa-cis-undecaprenyl diphosphate = N-acetyl-beta-D-mannosaminyl-(1-&gt;4)-N-acetyl-alpha-D-glucosaminyl di-trans,octa-cis-undecaprenyl diphosphate + UDP + H(+)</text>
        <dbReference type="Rhea" id="RHEA:16053"/>
        <dbReference type="ChEBI" id="CHEBI:15378"/>
        <dbReference type="ChEBI" id="CHEBI:58223"/>
        <dbReference type="ChEBI" id="CHEBI:62959"/>
        <dbReference type="ChEBI" id="CHEBI:68623"/>
        <dbReference type="ChEBI" id="CHEBI:132210"/>
        <dbReference type="EC" id="2.4.1.187"/>
    </reaction>
</comment>
<evidence type="ECO:0000313" key="6">
    <source>
        <dbReference type="EMBL" id="MFC7751184.1"/>
    </source>
</evidence>
<dbReference type="CDD" id="cd06533">
    <property type="entry name" value="Glyco_transf_WecG_TagA"/>
    <property type="match status" value="1"/>
</dbReference>
<dbReference type="InterPro" id="IPR034714">
    <property type="entry name" value="TagA_TarA"/>
</dbReference>
<protein>
    <recommendedName>
        <fullName evidence="5">N-acetylglucosaminyldiphosphoundecaprenol N-acetyl-beta-D-mannosaminyltransferase</fullName>
        <ecNumber evidence="5">2.4.1.187</ecNumber>
    </recommendedName>
    <alternativeName>
        <fullName evidence="5">N-acetylmannosaminyltransferase</fullName>
    </alternativeName>
    <alternativeName>
        <fullName evidence="5">UDP-N-acetylmannosamine transferase</fullName>
    </alternativeName>
    <alternativeName>
        <fullName evidence="5">UDP-N-acetylmannosamine:N-acetylglucosaminyl pyrophosphorylundecaprenol N-acetylmannosaminyltransferase</fullName>
    </alternativeName>
</protein>
<reference evidence="7" key="1">
    <citation type="journal article" date="2019" name="Int. J. Syst. Evol. Microbiol.">
        <title>The Global Catalogue of Microorganisms (GCM) 10K type strain sequencing project: providing services to taxonomists for standard genome sequencing and annotation.</title>
        <authorList>
            <consortium name="The Broad Institute Genomics Platform"/>
            <consortium name="The Broad Institute Genome Sequencing Center for Infectious Disease"/>
            <person name="Wu L."/>
            <person name="Ma J."/>
        </authorList>
    </citation>
    <scope>NUCLEOTIDE SEQUENCE [LARGE SCALE GENOMIC DNA]</scope>
    <source>
        <strain evidence="7">JCM 18657</strain>
    </source>
</reference>
<dbReference type="InterPro" id="IPR004629">
    <property type="entry name" value="WecG_TagA_CpsF"/>
</dbReference>
<keyword evidence="4 5" id="KW-0961">Cell wall biogenesis/degradation</keyword>
<gene>
    <name evidence="6" type="ORF">ACFQWB_14790</name>
</gene>
<evidence type="ECO:0000256" key="3">
    <source>
        <dbReference type="ARBA" id="ARBA00022944"/>
    </source>
</evidence>
<dbReference type="Proteomes" id="UP001596528">
    <property type="component" value="Unassembled WGS sequence"/>
</dbReference>
<evidence type="ECO:0000256" key="4">
    <source>
        <dbReference type="ARBA" id="ARBA00023316"/>
    </source>
</evidence>
<dbReference type="Pfam" id="PF03808">
    <property type="entry name" value="Glyco_tran_WecG"/>
    <property type="match status" value="1"/>
</dbReference>
<evidence type="ECO:0000256" key="1">
    <source>
        <dbReference type="ARBA" id="ARBA00022676"/>
    </source>
</evidence>
<keyword evidence="3 5" id="KW-0777">Teichoic acid biosynthesis</keyword>
<accession>A0ABW2V4W4</accession>
<keyword evidence="7" id="KW-1185">Reference proteome</keyword>
<organism evidence="6 7">
    <name type="scientific">Paenibacillus thermoaerophilus</name>
    <dbReference type="NCBI Taxonomy" id="1215385"/>
    <lineage>
        <taxon>Bacteria</taxon>
        <taxon>Bacillati</taxon>
        <taxon>Bacillota</taxon>
        <taxon>Bacilli</taxon>
        <taxon>Bacillales</taxon>
        <taxon>Paenibacillaceae</taxon>
        <taxon>Paenibacillus</taxon>
    </lineage>
</organism>
<sequence>METVRIFGIPVAKMNKRETVEYLTRAVEQKKPHHVVTINPIMIMAALEHPAHMAVMKRAELVIPDGAGVVWAAGYVGNPVKERVPGIEVMGELLAVAEQRGWRVYLVGAAPEVIAAAVERMRAVHPKLQIVGYRDGYFGEAEDEAVVEDIRRAAPDLLFVGRSAATQEPWIDKYKERLSVPVMMGVGGSFDVWSGRIRRAPAIFRKLHLEWLHRLLREPSRFPRMLALPKFALKVIREKENVQKP</sequence>
<keyword evidence="1 5" id="KW-0328">Glycosyltransferase</keyword>
<dbReference type="HAMAP" id="MF_02070">
    <property type="entry name" value="TagA_TarA"/>
    <property type="match status" value="1"/>
</dbReference>
<evidence type="ECO:0000256" key="2">
    <source>
        <dbReference type="ARBA" id="ARBA00022679"/>
    </source>
</evidence>
<comment type="similarity">
    <text evidence="5">Belongs to the glycosyltransferase 26 family. TagA/TarA subfamily.</text>
</comment>
<dbReference type="EMBL" id="JBHTGQ010000039">
    <property type="protein sequence ID" value="MFC7751184.1"/>
    <property type="molecule type" value="Genomic_DNA"/>
</dbReference>
<evidence type="ECO:0000313" key="7">
    <source>
        <dbReference type="Proteomes" id="UP001596528"/>
    </source>
</evidence>
<dbReference type="PANTHER" id="PTHR34136:SF1">
    <property type="entry name" value="UDP-N-ACETYL-D-MANNOSAMINURONIC ACID TRANSFERASE"/>
    <property type="match status" value="1"/>
</dbReference>
<comment type="pathway">
    <text evidence="5">Cell wall biogenesis; teichoic acid biosynthesis.</text>
</comment>
<comment type="caution">
    <text evidence="6">The sequence shown here is derived from an EMBL/GenBank/DDBJ whole genome shotgun (WGS) entry which is preliminary data.</text>
</comment>
<proteinExistence type="inferred from homology"/>
<evidence type="ECO:0000256" key="5">
    <source>
        <dbReference type="HAMAP-Rule" id="MF_02070"/>
    </source>
</evidence>
<dbReference type="EC" id="2.4.1.187" evidence="5"/>
<dbReference type="PANTHER" id="PTHR34136">
    <property type="match status" value="1"/>
</dbReference>
<keyword evidence="2 5" id="KW-0808">Transferase</keyword>
<name>A0ABW2V4W4_9BACL</name>
<comment type="function">
    <text evidence="5">Catalyzes the conversion of GlcNAc-PP-undecaprenol into ManNAc-GlcNAc-PP-undecaprenol, the first committed lipid intermediate in the de novo synthesis of teichoic acid.</text>
</comment>
<dbReference type="RefSeq" id="WP_138789908.1">
    <property type="nucleotide sequence ID" value="NZ_JBHTGQ010000039.1"/>
</dbReference>
<dbReference type="NCBIfam" id="TIGR00696">
    <property type="entry name" value="wecG_tagA_cpsF"/>
    <property type="match status" value="1"/>
</dbReference>